<dbReference type="EMBL" id="QTSX02000947">
    <property type="protein sequence ID" value="KAJ9083705.1"/>
    <property type="molecule type" value="Genomic_DNA"/>
</dbReference>
<comment type="caution">
    <text evidence="1">The sequence shown here is derived from an EMBL/GenBank/DDBJ whole genome shotgun (WGS) entry which is preliminary data.</text>
</comment>
<sequence length="66" mass="7351">MKLIHQLPAFLFTAAAVVWKEKDLAGTYEATGNGPHEFSEIHFGENNVLIKKKEGRNVGEKLKIGE</sequence>
<protein>
    <submittedName>
        <fullName evidence="1">Uncharacterized protein</fullName>
    </submittedName>
</protein>
<dbReference type="Proteomes" id="UP001165960">
    <property type="component" value="Unassembled WGS sequence"/>
</dbReference>
<accession>A0ACC2UA42</accession>
<evidence type="ECO:0000313" key="1">
    <source>
        <dbReference type="EMBL" id="KAJ9083705.1"/>
    </source>
</evidence>
<name>A0ACC2UA42_9FUNG</name>
<organism evidence="1 2">
    <name type="scientific">Entomophthora muscae</name>
    <dbReference type="NCBI Taxonomy" id="34485"/>
    <lineage>
        <taxon>Eukaryota</taxon>
        <taxon>Fungi</taxon>
        <taxon>Fungi incertae sedis</taxon>
        <taxon>Zoopagomycota</taxon>
        <taxon>Entomophthoromycotina</taxon>
        <taxon>Entomophthoromycetes</taxon>
        <taxon>Entomophthorales</taxon>
        <taxon>Entomophthoraceae</taxon>
        <taxon>Entomophthora</taxon>
    </lineage>
</organism>
<keyword evidence="2" id="KW-1185">Reference proteome</keyword>
<evidence type="ECO:0000313" key="2">
    <source>
        <dbReference type="Proteomes" id="UP001165960"/>
    </source>
</evidence>
<proteinExistence type="predicted"/>
<gene>
    <name evidence="1" type="ORF">DSO57_1032077</name>
</gene>
<reference evidence="1" key="1">
    <citation type="submission" date="2022-04" db="EMBL/GenBank/DDBJ databases">
        <title>Genome of the entomopathogenic fungus Entomophthora muscae.</title>
        <authorList>
            <person name="Elya C."/>
            <person name="Lovett B.R."/>
            <person name="Lee E."/>
            <person name="Macias A.M."/>
            <person name="Hajek A.E."/>
            <person name="De Bivort B.L."/>
            <person name="Kasson M.T."/>
            <person name="De Fine Licht H.H."/>
            <person name="Stajich J.E."/>
        </authorList>
    </citation>
    <scope>NUCLEOTIDE SEQUENCE</scope>
    <source>
        <strain evidence="1">Berkeley</strain>
    </source>
</reference>